<keyword evidence="2" id="KW-0808">Transferase</keyword>
<dbReference type="GO" id="GO:0030054">
    <property type="term" value="C:cell junction"/>
    <property type="evidence" value="ECO:0007669"/>
    <property type="project" value="UniProtKB-ARBA"/>
</dbReference>
<dbReference type="PROSITE" id="PS51022">
    <property type="entry name" value="L27"/>
    <property type="match status" value="1"/>
</dbReference>
<organism evidence="2">
    <name type="scientific">Rhipicephalus appendiculatus</name>
    <name type="common">Brown ear tick</name>
    <dbReference type="NCBI Taxonomy" id="34631"/>
    <lineage>
        <taxon>Eukaryota</taxon>
        <taxon>Metazoa</taxon>
        <taxon>Ecdysozoa</taxon>
        <taxon>Arthropoda</taxon>
        <taxon>Chelicerata</taxon>
        <taxon>Arachnida</taxon>
        <taxon>Acari</taxon>
        <taxon>Parasitiformes</taxon>
        <taxon>Ixodida</taxon>
        <taxon>Ixodoidea</taxon>
        <taxon>Ixodidae</taxon>
        <taxon>Rhipicephalinae</taxon>
        <taxon>Rhipicephalus</taxon>
        <taxon>Rhipicephalus</taxon>
    </lineage>
</organism>
<accession>A0A131Z1L1</accession>
<feature type="domain" description="L27" evidence="1">
    <location>
        <begin position="12"/>
        <end position="67"/>
    </location>
</feature>
<sequence length="123" mass="13363">MAVGGKYNGTHSDQALQRLLASLEQVCHKAHSGDDDRAFLAALLQNKALQALVHIHTKIVSFSNRGIAPSSCDASLTAEKVLHALQKNVEPEAKELCILISSPHVKTPLHHQITPKATEQMSR</sequence>
<proteinExistence type="predicted"/>
<dbReference type="GO" id="GO:0016301">
    <property type="term" value="F:kinase activity"/>
    <property type="evidence" value="ECO:0007669"/>
    <property type="project" value="UniProtKB-KW"/>
</dbReference>
<protein>
    <submittedName>
        <fullName evidence="2">Calcium/calmodulin dependent serine protein kinase/membrane associated guanylate kinase</fullName>
    </submittedName>
</protein>
<evidence type="ECO:0000313" key="2">
    <source>
        <dbReference type="EMBL" id="JAP85303.1"/>
    </source>
</evidence>
<dbReference type="AlphaFoldDB" id="A0A131Z1L1"/>
<dbReference type="EMBL" id="GEDV01003254">
    <property type="protein sequence ID" value="JAP85303.1"/>
    <property type="molecule type" value="Transcribed_RNA"/>
</dbReference>
<keyword evidence="2" id="KW-0418">Kinase</keyword>
<dbReference type="SMART" id="SM00569">
    <property type="entry name" value="L27"/>
    <property type="match status" value="1"/>
</dbReference>
<evidence type="ECO:0000259" key="1">
    <source>
        <dbReference type="PROSITE" id="PS51022"/>
    </source>
</evidence>
<dbReference type="InterPro" id="IPR004172">
    <property type="entry name" value="L27_dom"/>
</dbReference>
<reference evidence="2" key="1">
    <citation type="journal article" date="2016" name="Ticks Tick Borne Dis.">
        <title>De novo assembly and annotation of the salivary gland transcriptome of Rhipicephalus appendiculatus male and female ticks during blood feeding.</title>
        <authorList>
            <person name="de Castro M.H."/>
            <person name="de Klerk D."/>
            <person name="Pienaar R."/>
            <person name="Latif A.A."/>
            <person name="Rees D.J."/>
            <person name="Mans B.J."/>
        </authorList>
    </citation>
    <scope>NUCLEOTIDE SEQUENCE</scope>
    <source>
        <tissue evidence="2">Salivary glands</tissue>
    </source>
</reference>
<dbReference type="Gene3D" id="1.10.287.650">
    <property type="entry name" value="L27 domain"/>
    <property type="match status" value="1"/>
</dbReference>
<name>A0A131Z1L1_RHIAP</name>